<sequence>MPAAARTGDPTNHGGRLATPPPGAAAAVATVLIGGLPAAVVGSLHVCVVPPHAALGPGNVIMPNPAALATGTVLIGGLPAARARDQTSCGAMVLTGAPTVLIGGV</sequence>
<dbReference type="eggNOG" id="COG4104">
    <property type="taxonomic scope" value="Bacteria"/>
</dbReference>
<protein>
    <submittedName>
        <fullName evidence="2">PAAR repeat-containing protein</fullName>
    </submittedName>
</protein>
<dbReference type="EMBL" id="LGUV01000074">
    <property type="protein sequence ID" value="KOG55761.1"/>
    <property type="molecule type" value="Genomic_DNA"/>
</dbReference>
<organism evidence="2 3">
    <name type="scientific">Streptomyces virginiae</name>
    <name type="common">Streptomyces cinnamonensis</name>
    <dbReference type="NCBI Taxonomy" id="1961"/>
    <lineage>
        <taxon>Bacteria</taxon>
        <taxon>Bacillati</taxon>
        <taxon>Actinomycetota</taxon>
        <taxon>Actinomycetes</taxon>
        <taxon>Kitasatosporales</taxon>
        <taxon>Streptomycetaceae</taxon>
        <taxon>Streptomyces</taxon>
    </lineage>
</organism>
<evidence type="ECO:0000313" key="2">
    <source>
        <dbReference type="EMBL" id="KOG55761.1"/>
    </source>
</evidence>
<dbReference type="OrthoDB" id="197187at2"/>
<dbReference type="Gene3D" id="2.60.200.60">
    <property type="match status" value="1"/>
</dbReference>
<dbReference type="AlphaFoldDB" id="A0A0L8MZ98"/>
<gene>
    <name evidence="2" type="ORF">ADK75_10065</name>
</gene>
<proteinExistence type="predicted"/>
<reference evidence="3" key="1">
    <citation type="submission" date="2015-07" db="EMBL/GenBank/DDBJ databases">
        <authorList>
            <consortium name="Consortium for Microbial Forensics and Genomics (microFORGE)"/>
            <person name="Knight B.M."/>
            <person name="Roberts D.P."/>
            <person name="Lin D."/>
            <person name="Hari K."/>
            <person name="Fletcher J."/>
            <person name="Melcher U."/>
            <person name="Blagden T."/>
            <person name="Winegar R.A."/>
        </authorList>
    </citation>
    <scope>NUCLEOTIDE SEQUENCE [LARGE SCALE GENOMIC DNA]</scope>
    <source>
        <strain evidence="3">NRRL B-1447</strain>
    </source>
</reference>
<dbReference type="Proteomes" id="UP000037084">
    <property type="component" value="Unassembled WGS sequence"/>
</dbReference>
<comment type="caution">
    <text evidence="2">The sequence shown here is derived from an EMBL/GenBank/DDBJ whole genome shotgun (WGS) entry which is preliminary data.</text>
</comment>
<dbReference type="InterPro" id="IPR008727">
    <property type="entry name" value="PAAR_motif"/>
</dbReference>
<feature type="region of interest" description="Disordered" evidence="1">
    <location>
        <begin position="1"/>
        <end position="20"/>
    </location>
</feature>
<dbReference type="Pfam" id="PF05488">
    <property type="entry name" value="PAAR_motif"/>
    <property type="match status" value="1"/>
</dbReference>
<evidence type="ECO:0000313" key="3">
    <source>
        <dbReference type="Proteomes" id="UP000037084"/>
    </source>
</evidence>
<dbReference type="RefSeq" id="WP_030388068.1">
    <property type="nucleotide sequence ID" value="NZ_LGUV01000074.1"/>
</dbReference>
<evidence type="ECO:0000256" key="1">
    <source>
        <dbReference type="SAM" id="MobiDB-lite"/>
    </source>
</evidence>
<dbReference type="PATRIC" id="fig|1961.12.peg.2308"/>
<name>A0A0L8MZ98_STRVG</name>
<accession>A0A0L8MZ98</accession>